<comment type="caution">
    <text evidence="2">The sequence shown here is derived from an EMBL/GenBank/DDBJ whole genome shotgun (WGS) entry which is preliminary data.</text>
</comment>
<keyword evidence="3" id="KW-1185">Reference proteome</keyword>
<dbReference type="RefSeq" id="WP_076113477.1">
    <property type="nucleotide sequence ID" value="NZ_MPTB01000043.1"/>
</dbReference>
<name>A0ABX3H2Q7_PAEBO</name>
<reference evidence="2 3" key="1">
    <citation type="submission" date="2016-10" db="EMBL/GenBank/DDBJ databases">
        <title>Paenibacillus species isolates.</title>
        <authorList>
            <person name="Beno S.M."/>
        </authorList>
    </citation>
    <scope>NUCLEOTIDE SEQUENCE [LARGE SCALE GENOMIC DNA]</scope>
    <source>
        <strain evidence="2 3">FSL H7-0744</strain>
    </source>
</reference>
<accession>A0ABX3H2Q7</accession>
<protein>
    <submittedName>
        <fullName evidence="2">Uncharacterized protein</fullName>
    </submittedName>
</protein>
<organism evidence="2 3">
    <name type="scientific">Paenibacillus borealis</name>
    <dbReference type="NCBI Taxonomy" id="160799"/>
    <lineage>
        <taxon>Bacteria</taxon>
        <taxon>Bacillati</taxon>
        <taxon>Bacillota</taxon>
        <taxon>Bacilli</taxon>
        <taxon>Bacillales</taxon>
        <taxon>Paenibacillaceae</taxon>
        <taxon>Paenibacillus</taxon>
    </lineage>
</organism>
<gene>
    <name evidence="2" type="ORF">BSK56_26450</name>
</gene>
<evidence type="ECO:0000313" key="2">
    <source>
        <dbReference type="EMBL" id="OMD41898.1"/>
    </source>
</evidence>
<keyword evidence="1" id="KW-0812">Transmembrane</keyword>
<sequence length="103" mass="10926">MNEEEVQDQLLSQYFNEPALAPPRLVADTLRKITAAERLGRSIIAVVVIQVIVLMLLGACVLTGPVPLLWKLALLLAFGLIQTSAAAALLFCLSGRSGAAARA</sequence>
<feature type="transmembrane region" description="Helical" evidence="1">
    <location>
        <begin position="42"/>
        <end position="66"/>
    </location>
</feature>
<feature type="transmembrane region" description="Helical" evidence="1">
    <location>
        <begin position="72"/>
        <end position="93"/>
    </location>
</feature>
<proteinExistence type="predicted"/>
<keyword evidence="1" id="KW-1133">Transmembrane helix</keyword>
<dbReference type="Proteomes" id="UP000187412">
    <property type="component" value="Unassembled WGS sequence"/>
</dbReference>
<evidence type="ECO:0000256" key="1">
    <source>
        <dbReference type="SAM" id="Phobius"/>
    </source>
</evidence>
<keyword evidence="1" id="KW-0472">Membrane</keyword>
<evidence type="ECO:0000313" key="3">
    <source>
        <dbReference type="Proteomes" id="UP000187412"/>
    </source>
</evidence>
<dbReference type="EMBL" id="MPTB01000043">
    <property type="protein sequence ID" value="OMD41898.1"/>
    <property type="molecule type" value="Genomic_DNA"/>
</dbReference>